<accession>A0A2S8BGQ1</accession>
<protein>
    <submittedName>
        <fullName evidence="1">Uncharacterized protein</fullName>
    </submittedName>
</protein>
<dbReference type="Proteomes" id="UP000238296">
    <property type="component" value="Unassembled WGS sequence"/>
</dbReference>
<reference evidence="1 2" key="1">
    <citation type="journal article" date="2017" name="Int. J. Syst. Evol. Microbiol.">
        <title>Mycobacterium talmoniae sp. nov., a slowly growing mycobacterium isolated from human respiratory samples.</title>
        <authorList>
            <person name="Davidson R.M."/>
            <person name="DeGroote M.A."/>
            <person name="Marola J.L."/>
            <person name="Buss S."/>
            <person name="Jones V."/>
            <person name="McNeil M.R."/>
            <person name="Freifeld A.G."/>
            <person name="Elaine Epperson L."/>
            <person name="Hasan N.A."/>
            <person name="Jackson M."/>
            <person name="Iwen P.C."/>
            <person name="Salfinger M."/>
            <person name="Strong M."/>
        </authorList>
    </citation>
    <scope>NUCLEOTIDE SEQUENCE [LARGE SCALE GENOMIC DNA]</scope>
    <source>
        <strain evidence="1 2">ATCC BAA-2683</strain>
    </source>
</reference>
<name>A0A2S8BGQ1_9MYCO</name>
<comment type="caution">
    <text evidence="1">The sequence shown here is derived from an EMBL/GenBank/DDBJ whole genome shotgun (WGS) entry which is preliminary data.</text>
</comment>
<proteinExistence type="predicted"/>
<gene>
    <name evidence="1" type="ORF">C1Y40_03971</name>
</gene>
<evidence type="ECO:0000313" key="2">
    <source>
        <dbReference type="Proteomes" id="UP000238296"/>
    </source>
</evidence>
<evidence type="ECO:0000313" key="1">
    <source>
        <dbReference type="EMBL" id="PQM45847.1"/>
    </source>
</evidence>
<dbReference type="EMBL" id="PPEA01000580">
    <property type="protein sequence ID" value="PQM45847.1"/>
    <property type="molecule type" value="Genomic_DNA"/>
</dbReference>
<sequence>MERQRDIRVVERLLENLAIHFEEGGPRWFGVAYCPANRPFEGITFYRALNSHE</sequence>
<dbReference type="AlphaFoldDB" id="A0A2S8BGQ1"/>
<organism evidence="1 2">
    <name type="scientific">Mycobacterium talmoniae</name>
    <dbReference type="NCBI Taxonomy" id="1858794"/>
    <lineage>
        <taxon>Bacteria</taxon>
        <taxon>Bacillati</taxon>
        <taxon>Actinomycetota</taxon>
        <taxon>Actinomycetes</taxon>
        <taxon>Mycobacteriales</taxon>
        <taxon>Mycobacteriaceae</taxon>
        <taxon>Mycobacterium</taxon>
    </lineage>
</organism>